<reference evidence="1" key="1">
    <citation type="submission" date="2021-06" db="EMBL/GenBank/DDBJ databases">
        <authorList>
            <person name="Kallberg Y."/>
            <person name="Tangrot J."/>
            <person name="Rosling A."/>
        </authorList>
    </citation>
    <scope>NUCLEOTIDE SEQUENCE</scope>
    <source>
        <strain evidence="1">AU212A</strain>
    </source>
</reference>
<feature type="non-terminal residue" evidence="1">
    <location>
        <position position="218"/>
    </location>
</feature>
<dbReference type="Proteomes" id="UP000789860">
    <property type="component" value="Unassembled WGS sequence"/>
</dbReference>
<organism evidence="1 2">
    <name type="scientific">Scutellospora calospora</name>
    <dbReference type="NCBI Taxonomy" id="85575"/>
    <lineage>
        <taxon>Eukaryota</taxon>
        <taxon>Fungi</taxon>
        <taxon>Fungi incertae sedis</taxon>
        <taxon>Mucoromycota</taxon>
        <taxon>Glomeromycotina</taxon>
        <taxon>Glomeromycetes</taxon>
        <taxon>Diversisporales</taxon>
        <taxon>Gigasporaceae</taxon>
        <taxon>Scutellospora</taxon>
    </lineage>
</organism>
<gene>
    <name evidence="1" type="ORF">SCALOS_LOCUS9826</name>
</gene>
<evidence type="ECO:0000313" key="1">
    <source>
        <dbReference type="EMBL" id="CAG8683682.1"/>
    </source>
</evidence>
<keyword evidence="2" id="KW-1185">Reference proteome</keyword>
<evidence type="ECO:0000313" key="2">
    <source>
        <dbReference type="Proteomes" id="UP000789860"/>
    </source>
</evidence>
<proteinExistence type="predicted"/>
<name>A0ACA9NZ23_9GLOM</name>
<protein>
    <submittedName>
        <fullName evidence="1">4628_t:CDS:1</fullName>
    </submittedName>
</protein>
<dbReference type="EMBL" id="CAJVPM010032854">
    <property type="protein sequence ID" value="CAG8683682.1"/>
    <property type="molecule type" value="Genomic_DNA"/>
</dbReference>
<accession>A0ACA9NZ23</accession>
<comment type="caution">
    <text evidence="1">The sequence shown here is derived from an EMBL/GenBank/DDBJ whole genome shotgun (WGS) entry which is preliminary data.</text>
</comment>
<sequence>MKSECTKALTFKIPTLSSLPKFNSPKPSSSCSSPKTPTSPFVLSSTKMPVHTVHSKTSSMSAIFISSRPNTPSSSIKSSSIPSSPITPPARIPAQLKTQNLPTSSSIPNMPTAIRSPTSSVNSLSNPAIQQSLRMSRSRTPSLTSLTSSYNYDSSIPNPLGAQSHNGISSIPSIHSNIPSGFAPKSNGTDSVLMQGRIRRYSQNYTNLTQSTPSQAIK</sequence>